<dbReference type="EMBL" id="JARIHO010000044">
    <property type="protein sequence ID" value="KAJ7325584.1"/>
    <property type="molecule type" value="Genomic_DNA"/>
</dbReference>
<evidence type="ECO:0000313" key="3">
    <source>
        <dbReference type="Proteomes" id="UP001218218"/>
    </source>
</evidence>
<proteinExistence type="predicted"/>
<evidence type="ECO:0000313" key="2">
    <source>
        <dbReference type="EMBL" id="KAJ7325584.1"/>
    </source>
</evidence>
<name>A0AAD6ZIX4_9AGAR</name>
<sequence length="254" mass="26342">MVNCHLLRRWITRTSAGSTMTRANGEVVSQSSPAPSPTNDRNTVGPSALQTTLQELVSSVPAGLVPTVISLSAVTKRIEASSQTSANVQSLQELAALLAVITEVAQKNKNKGHTFFKDLDRELQSLTENLEVAYSQGRLNEFFNAAHNTSSYMDLVQLMADSVLVTADDFLKSIRGVECAEQVCVGGVGGTGGTARIGGEGGEGGGPRLDLDPSERCRIANISGGTGGTGGVGVEVGGKGGTGKGPVIRASRTR</sequence>
<accession>A0AAD6ZIX4</accession>
<keyword evidence="3" id="KW-1185">Reference proteome</keyword>
<organism evidence="2 3">
    <name type="scientific">Mycena albidolilacea</name>
    <dbReference type="NCBI Taxonomy" id="1033008"/>
    <lineage>
        <taxon>Eukaryota</taxon>
        <taxon>Fungi</taxon>
        <taxon>Dikarya</taxon>
        <taxon>Basidiomycota</taxon>
        <taxon>Agaricomycotina</taxon>
        <taxon>Agaricomycetes</taxon>
        <taxon>Agaricomycetidae</taxon>
        <taxon>Agaricales</taxon>
        <taxon>Marasmiineae</taxon>
        <taxon>Mycenaceae</taxon>
        <taxon>Mycena</taxon>
    </lineage>
</organism>
<dbReference type="Proteomes" id="UP001218218">
    <property type="component" value="Unassembled WGS sequence"/>
</dbReference>
<gene>
    <name evidence="2" type="ORF">DFH08DRAFT_817255</name>
</gene>
<dbReference type="AlphaFoldDB" id="A0AAD6ZIX4"/>
<comment type="caution">
    <text evidence="2">The sequence shown here is derived from an EMBL/GenBank/DDBJ whole genome shotgun (WGS) entry which is preliminary data.</text>
</comment>
<feature type="compositionally biased region" description="Gly residues" evidence="1">
    <location>
        <begin position="230"/>
        <end position="244"/>
    </location>
</feature>
<feature type="region of interest" description="Disordered" evidence="1">
    <location>
        <begin position="18"/>
        <end position="46"/>
    </location>
</feature>
<protein>
    <submittedName>
        <fullName evidence="2">Uncharacterized protein</fullName>
    </submittedName>
</protein>
<evidence type="ECO:0000256" key="1">
    <source>
        <dbReference type="SAM" id="MobiDB-lite"/>
    </source>
</evidence>
<feature type="region of interest" description="Disordered" evidence="1">
    <location>
        <begin position="230"/>
        <end position="254"/>
    </location>
</feature>
<reference evidence="2" key="1">
    <citation type="submission" date="2023-03" db="EMBL/GenBank/DDBJ databases">
        <title>Massive genome expansion in bonnet fungi (Mycena s.s.) driven by repeated elements and novel gene families across ecological guilds.</title>
        <authorList>
            <consortium name="Lawrence Berkeley National Laboratory"/>
            <person name="Harder C.B."/>
            <person name="Miyauchi S."/>
            <person name="Viragh M."/>
            <person name="Kuo A."/>
            <person name="Thoen E."/>
            <person name="Andreopoulos B."/>
            <person name="Lu D."/>
            <person name="Skrede I."/>
            <person name="Drula E."/>
            <person name="Henrissat B."/>
            <person name="Morin E."/>
            <person name="Kohler A."/>
            <person name="Barry K."/>
            <person name="LaButti K."/>
            <person name="Morin E."/>
            <person name="Salamov A."/>
            <person name="Lipzen A."/>
            <person name="Mereny Z."/>
            <person name="Hegedus B."/>
            <person name="Baldrian P."/>
            <person name="Stursova M."/>
            <person name="Weitz H."/>
            <person name="Taylor A."/>
            <person name="Grigoriev I.V."/>
            <person name="Nagy L.G."/>
            <person name="Martin F."/>
            <person name="Kauserud H."/>
        </authorList>
    </citation>
    <scope>NUCLEOTIDE SEQUENCE</scope>
    <source>
        <strain evidence="2">CBHHK002</strain>
    </source>
</reference>